<evidence type="ECO:0000256" key="1">
    <source>
        <dbReference type="ARBA" id="ARBA00004613"/>
    </source>
</evidence>
<name>A0A0N5BN73_STREA</name>
<evidence type="ECO:0000256" key="4">
    <source>
        <dbReference type="ARBA" id="ARBA00022729"/>
    </source>
</evidence>
<accession>A0A0N5BN73</accession>
<dbReference type="PANTHER" id="PTHR21700">
    <property type="entry name" value="TRANSTHYRETIN-LIKE FAMILY PROTEIN-RELATED"/>
    <property type="match status" value="1"/>
</dbReference>
<dbReference type="WBParaSite" id="SPAL_0000735200.1">
    <property type="protein sequence ID" value="SPAL_0000735200.1"/>
    <property type="gene ID" value="SPAL_0000735200"/>
</dbReference>
<evidence type="ECO:0000256" key="5">
    <source>
        <dbReference type="SAM" id="SignalP"/>
    </source>
</evidence>
<organism evidence="6 7">
    <name type="scientific">Strongyloides papillosus</name>
    <name type="common">Intestinal threadworm</name>
    <dbReference type="NCBI Taxonomy" id="174720"/>
    <lineage>
        <taxon>Eukaryota</taxon>
        <taxon>Metazoa</taxon>
        <taxon>Ecdysozoa</taxon>
        <taxon>Nematoda</taxon>
        <taxon>Chromadorea</taxon>
        <taxon>Rhabditida</taxon>
        <taxon>Tylenchina</taxon>
        <taxon>Panagrolaimomorpha</taxon>
        <taxon>Strongyloidoidea</taxon>
        <taxon>Strongyloididae</taxon>
        <taxon>Strongyloides</taxon>
    </lineage>
</organism>
<feature type="chain" id="PRO_5005894760" evidence="5">
    <location>
        <begin position="20"/>
        <end position="154"/>
    </location>
</feature>
<evidence type="ECO:0000313" key="7">
    <source>
        <dbReference type="WBParaSite" id="SPAL_0000735200.1"/>
    </source>
</evidence>
<dbReference type="Gene3D" id="2.60.40.3330">
    <property type="match status" value="1"/>
</dbReference>
<feature type="signal peptide" evidence="5">
    <location>
        <begin position="1"/>
        <end position="19"/>
    </location>
</feature>
<dbReference type="GO" id="GO:0009986">
    <property type="term" value="C:cell surface"/>
    <property type="evidence" value="ECO:0007669"/>
    <property type="project" value="InterPro"/>
</dbReference>
<dbReference type="Pfam" id="PF01060">
    <property type="entry name" value="TTR-52"/>
    <property type="match status" value="1"/>
</dbReference>
<protein>
    <submittedName>
        <fullName evidence="7">Transthyretin-like family-containing protein</fullName>
    </submittedName>
</protein>
<dbReference type="InterPro" id="IPR001534">
    <property type="entry name" value="Transthyretin-like"/>
</dbReference>
<evidence type="ECO:0000313" key="6">
    <source>
        <dbReference type="Proteomes" id="UP000046392"/>
    </source>
</evidence>
<comment type="subcellular location">
    <subcellularLocation>
        <location evidence="1">Secreted</location>
    </subcellularLocation>
</comment>
<sequence length="154" mass="17463">MKFFFLIFVFGLYLGLVNGNAGVALRATAIKGQLNCGNKPYEGAFVRLFRSSGKEDNKEILDTRMTSPGGLYHIEGNTNGRPLNETDLDAYVRIYHKCGLDEKKNEYRKFGFKLPPQYVTNGRIAKKTYDAGILNLEVIFPKETKDKKFVENPQ</sequence>
<keyword evidence="6" id="KW-1185">Reference proteome</keyword>
<reference evidence="7" key="1">
    <citation type="submission" date="2017-02" db="UniProtKB">
        <authorList>
            <consortium name="WormBaseParasite"/>
        </authorList>
    </citation>
    <scope>IDENTIFICATION</scope>
</reference>
<keyword evidence="4 5" id="KW-0732">Signal</keyword>
<evidence type="ECO:0000256" key="2">
    <source>
        <dbReference type="ARBA" id="ARBA00010112"/>
    </source>
</evidence>
<dbReference type="Proteomes" id="UP000046392">
    <property type="component" value="Unplaced"/>
</dbReference>
<keyword evidence="3" id="KW-0964">Secreted</keyword>
<comment type="similarity">
    <text evidence="2">Belongs to the nematode transthyretin-like family.</text>
</comment>
<dbReference type="GO" id="GO:0005576">
    <property type="term" value="C:extracellular region"/>
    <property type="evidence" value="ECO:0007669"/>
    <property type="project" value="UniProtKB-SubCell"/>
</dbReference>
<dbReference type="AlphaFoldDB" id="A0A0N5BN73"/>
<dbReference type="PANTHER" id="PTHR21700:SF15">
    <property type="entry name" value="TRANSTHYRETIN-LIKE FAMILY PROTEIN"/>
    <property type="match status" value="1"/>
</dbReference>
<proteinExistence type="inferred from homology"/>
<dbReference type="InterPro" id="IPR038479">
    <property type="entry name" value="Transthyretin-like_sf"/>
</dbReference>
<evidence type="ECO:0000256" key="3">
    <source>
        <dbReference type="ARBA" id="ARBA00022525"/>
    </source>
</evidence>